<feature type="transmembrane region" description="Helical" evidence="1">
    <location>
        <begin position="6"/>
        <end position="27"/>
    </location>
</feature>
<organism evidence="2 3">
    <name type="scientific">Actinocorallia longicatena</name>
    <dbReference type="NCBI Taxonomy" id="111803"/>
    <lineage>
        <taxon>Bacteria</taxon>
        <taxon>Bacillati</taxon>
        <taxon>Actinomycetota</taxon>
        <taxon>Actinomycetes</taxon>
        <taxon>Streptosporangiales</taxon>
        <taxon>Thermomonosporaceae</taxon>
        <taxon>Actinocorallia</taxon>
    </lineage>
</organism>
<proteinExistence type="predicted"/>
<evidence type="ECO:0000313" key="2">
    <source>
        <dbReference type="EMBL" id="GAA3205899.1"/>
    </source>
</evidence>
<keyword evidence="1" id="KW-1133">Transmembrane helix</keyword>
<keyword evidence="3" id="KW-1185">Reference proteome</keyword>
<sequence length="74" mass="8695">MEWLRLALGLALMFFSTLLLALSLLSLHRRAREQEDFHTKRRVHFTEAHDFGVPFDEKAFQKIVEEFSRSDGSD</sequence>
<dbReference type="RefSeq" id="WP_344825489.1">
    <property type="nucleotide sequence ID" value="NZ_BAAAUV010000004.1"/>
</dbReference>
<comment type="caution">
    <text evidence="2">The sequence shown here is derived from an EMBL/GenBank/DDBJ whole genome shotgun (WGS) entry which is preliminary data.</text>
</comment>
<protein>
    <submittedName>
        <fullName evidence="2">Uncharacterized protein</fullName>
    </submittedName>
</protein>
<reference evidence="3" key="1">
    <citation type="journal article" date="2019" name="Int. J. Syst. Evol. Microbiol.">
        <title>The Global Catalogue of Microorganisms (GCM) 10K type strain sequencing project: providing services to taxonomists for standard genome sequencing and annotation.</title>
        <authorList>
            <consortium name="The Broad Institute Genomics Platform"/>
            <consortium name="The Broad Institute Genome Sequencing Center for Infectious Disease"/>
            <person name="Wu L."/>
            <person name="Ma J."/>
        </authorList>
    </citation>
    <scope>NUCLEOTIDE SEQUENCE [LARGE SCALE GENOMIC DNA]</scope>
    <source>
        <strain evidence="3">JCM 9377</strain>
    </source>
</reference>
<gene>
    <name evidence="2" type="ORF">GCM10010468_21170</name>
</gene>
<dbReference type="EMBL" id="BAAAUV010000004">
    <property type="protein sequence ID" value="GAA3205899.1"/>
    <property type="molecule type" value="Genomic_DNA"/>
</dbReference>
<keyword evidence="1" id="KW-0812">Transmembrane</keyword>
<evidence type="ECO:0000256" key="1">
    <source>
        <dbReference type="SAM" id="Phobius"/>
    </source>
</evidence>
<keyword evidence="1" id="KW-0472">Membrane</keyword>
<dbReference type="Proteomes" id="UP001501237">
    <property type="component" value="Unassembled WGS sequence"/>
</dbReference>
<accession>A0ABP6Q6J4</accession>
<evidence type="ECO:0000313" key="3">
    <source>
        <dbReference type="Proteomes" id="UP001501237"/>
    </source>
</evidence>
<name>A0ABP6Q6J4_9ACTN</name>